<evidence type="ECO:0000313" key="1">
    <source>
        <dbReference type="EMBL" id="KAJ8955305.1"/>
    </source>
</evidence>
<accession>A0AAV8YX32</accession>
<keyword evidence="2" id="KW-1185">Reference proteome</keyword>
<reference evidence="1" key="1">
    <citation type="journal article" date="2023" name="Insect Mol. Biol.">
        <title>Genome sequencing provides insights into the evolution of gene families encoding plant cell wall-degrading enzymes in longhorned beetles.</title>
        <authorList>
            <person name="Shin N.R."/>
            <person name="Okamura Y."/>
            <person name="Kirsch R."/>
            <person name="Pauchet Y."/>
        </authorList>
    </citation>
    <scope>NUCLEOTIDE SEQUENCE</scope>
    <source>
        <strain evidence="1">RBIC_L_NR</strain>
    </source>
</reference>
<dbReference type="AlphaFoldDB" id="A0AAV8YX32"/>
<comment type="caution">
    <text evidence="1">The sequence shown here is derived from an EMBL/GenBank/DDBJ whole genome shotgun (WGS) entry which is preliminary data.</text>
</comment>
<dbReference type="Proteomes" id="UP001162156">
    <property type="component" value="Unassembled WGS sequence"/>
</dbReference>
<gene>
    <name evidence="1" type="ORF">NQ314_006892</name>
</gene>
<dbReference type="EMBL" id="JANEYF010001878">
    <property type="protein sequence ID" value="KAJ8955305.1"/>
    <property type="molecule type" value="Genomic_DNA"/>
</dbReference>
<evidence type="ECO:0000313" key="2">
    <source>
        <dbReference type="Proteomes" id="UP001162156"/>
    </source>
</evidence>
<sequence length="92" mass="10443">MESTINMKVKPATPSKKSIFVKKSNCASSGNTVKFNFDSSKEDDISNNISHVKKECEDSYNKSDTCSTKNNDYHYVPSNNSFRFRFNASEEL</sequence>
<organism evidence="1 2">
    <name type="scientific">Rhamnusium bicolor</name>
    <dbReference type="NCBI Taxonomy" id="1586634"/>
    <lineage>
        <taxon>Eukaryota</taxon>
        <taxon>Metazoa</taxon>
        <taxon>Ecdysozoa</taxon>
        <taxon>Arthropoda</taxon>
        <taxon>Hexapoda</taxon>
        <taxon>Insecta</taxon>
        <taxon>Pterygota</taxon>
        <taxon>Neoptera</taxon>
        <taxon>Endopterygota</taxon>
        <taxon>Coleoptera</taxon>
        <taxon>Polyphaga</taxon>
        <taxon>Cucujiformia</taxon>
        <taxon>Chrysomeloidea</taxon>
        <taxon>Cerambycidae</taxon>
        <taxon>Lepturinae</taxon>
        <taxon>Rhagiini</taxon>
        <taxon>Rhamnusium</taxon>
    </lineage>
</organism>
<protein>
    <submittedName>
        <fullName evidence="1">Uncharacterized protein</fullName>
    </submittedName>
</protein>
<name>A0AAV8YX32_9CUCU</name>
<proteinExistence type="predicted"/>